<evidence type="ECO:0000256" key="2">
    <source>
        <dbReference type="ARBA" id="ARBA00022692"/>
    </source>
</evidence>
<feature type="transmembrane region" description="Helical" evidence="5">
    <location>
        <begin position="103"/>
        <end position="120"/>
    </location>
</feature>
<feature type="transmembrane region" description="Helical" evidence="5">
    <location>
        <begin position="263"/>
        <end position="281"/>
    </location>
</feature>
<organism evidence="7">
    <name type="scientific">marine metagenome</name>
    <dbReference type="NCBI Taxonomy" id="408172"/>
    <lineage>
        <taxon>unclassified sequences</taxon>
        <taxon>metagenomes</taxon>
        <taxon>ecological metagenomes</taxon>
    </lineage>
</organism>
<dbReference type="EMBL" id="UINC01101253">
    <property type="protein sequence ID" value="SVC61919.1"/>
    <property type="molecule type" value="Genomic_DNA"/>
</dbReference>
<feature type="non-terminal residue" evidence="7">
    <location>
        <position position="296"/>
    </location>
</feature>
<dbReference type="GO" id="GO:0005886">
    <property type="term" value="C:plasma membrane"/>
    <property type="evidence" value="ECO:0007669"/>
    <property type="project" value="TreeGrafter"/>
</dbReference>
<dbReference type="InterPro" id="IPR004837">
    <property type="entry name" value="NaCa_Exmemb"/>
</dbReference>
<dbReference type="AlphaFoldDB" id="A0A382NL38"/>
<dbReference type="InterPro" id="IPR004481">
    <property type="entry name" value="K/Na/Ca-exchanger"/>
</dbReference>
<feature type="transmembrane region" description="Helical" evidence="5">
    <location>
        <begin position="159"/>
        <end position="179"/>
    </location>
</feature>
<proteinExistence type="predicted"/>
<protein>
    <recommendedName>
        <fullName evidence="6">Sodium/calcium exchanger membrane region domain-containing protein</fullName>
    </recommendedName>
</protein>
<feature type="transmembrane region" description="Helical" evidence="5">
    <location>
        <begin position="199"/>
        <end position="222"/>
    </location>
</feature>
<dbReference type="GO" id="GO:0008273">
    <property type="term" value="F:calcium, potassium:sodium antiporter activity"/>
    <property type="evidence" value="ECO:0007669"/>
    <property type="project" value="TreeGrafter"/>
</dbReference>
<sequence length="296" mass="31424">VDFIILTIGLAMLVGGAESVVRGSVSLGKKLKISLFAIGVVVVAAGTSLPELANCVRAVVSNHPDIATGDIIGSNIANIILVMGATALLCPIRKITQNQVNQAATNVAIAFGLIIMSFLMMQFNPVFGVVSLILLTLIMVYQIKIGSLNFSDIEEKGEYSMFISVVLIFIGILLLVYGSKFFVNGAVNIATTYGIPESVIGVSLVAFGTSLPELAVGVLSAVRKKVDFALGNVLGSNIYNVLGVLGVSSFFGRFEFPPHIASFDLYVMTGVIIFITFYMVAMKKLGRLYGVISLLV</sequence>
<feature type="transmembrane region" description="Helical" evidence="5">
    <location>
        <begin position="126"/>
        <end position="147"/>
    </location>
</feature>
<dbReference type="GO" id="GO:0005262">
    <property type="term" value="F:calcium channel activity"/>
    <property type="evidence" value="ECO:0007669"/>
    <property type="project" value="TreeGrafter"/>
</dbReference>
<dbReference type="PANTHER" id="PTHR10846">
    <property type="entry name" value="SODIUM/POTASSIUM/CALCIUM EXCHANGER"/>
    <property type="match status" value="1"/>
</dbReference>
<evidence type="ECO:0000256" key="3">
    <source>
        <dbReference type="ARBA" id="ARBA00022989"/>
    </source>
</evidence>
<evidence type="ECO:0000256" key="4">
    <source>
        <dbReference type="ARBA" id="ARBA00023136"/>
    </source>
</evidence>
<dbReference type="Pfam" id="PF01699">
    <property type="entry name" value="Na_Ca_ex"/>
    <property type="match status" value="2"/>
</dbReference>
<keyword evidence="2 5" id="KW-0812">Transmembrane</keyword>
<keyword evidence="4 5" id="KW-0472">Membrane</keyword>
<feature type="transmembrane region" description="Helical" evidence="5">
    <location>
        <begin position="229"/>
        <end position="251"/>
    </location>
</feature>
<feature type="transmembrane region" description="Helical" evidence="5">
    <location>
        <begin position="71"/>
        <end position="91"/>
    </location>
</feature>
<evidence type="ECO:0000256" key="5">
    <source>
        <dbReference type="SAM" id="Phobius"/>
    </source>
</evidence>
<gene>
    <name evidence="7" type="ORF">METZ01_LOCUS314773</name>
</gene>
<feature type="non-terminal residue" evidence="7">
    <location>
        <position position="1"/>
    </location>
</feature>
<accession>A0A382NL38</accession>
<evidence type="ECO:0000313" key="7">
    <source>
        <dbReference type="EMBL" id="SVC61919.1"/>
    </source>
</evidence>
<evidence type="ECO:0000256" key="1">
    <source>
        <dbReference type="ARBA" id="ARBA00004141"/>
    </source>
</evidence>
<name>A0A382NL38_9ZZZZ</name>
<comment type="subcellular location">
    <subcellularLocation>
        <location evidence="1">Membrane</location>
        <topology evidence="1">Multi-pass membrane protein</topology>
    </subcellularLocation>
</comment>
<dbReference type="PANTHER" id="PTHR10846:SF8">
    <property type="entry name" value="INNER MEMBRANE PROTEIN YRBG"/>
    <property type="match status" value="1"/>
</dbReference>
<reference evidence="7" key="1">
    <citation type="submission" date="2018-05" db="EMBL/GenBank/DDBJ databases">
        <authorList>
            <person name="Lanie J.A."/>
            <person name="Ng W.-L."/>
            <person name="Kazmierczak K.M."/>
            <person name="Andrzejewski T.M."/>
            <person name="Davidsen T.M."/>
            <person name="Wayne K.J."/>
            <person name="Tettelin H."/>
            <person name="Glass J.I."/>
            <person name="Rusch D."/>
            <person name="Podicherti R."/>
            <person name="Tsui H.-C.T."/>
            <person name="Winkler M.E."/>
        </authorList>
    </citation>
    <scope>NUCLEOTIDE SEQUENCE</scope>
</reference>
<dbReference type="NCBIfam" id="TIGR00367">
    <property type="entry name" value="calcium/sodium antiporter"/>
    <property type="match status" value="1"/>
</dbReference>
<dbReference type="Gene3D" id="1.20.1420.30">
    <property type="entry name" value="NCX, central ion-binding region"/>
    <property type="match status" value="1"/>
</dbReference>
<feature type="domain" description="Sodium/calcium exchanger membrane region" evidence="6">
    <location>
        <begin position="3"/>
        <end position="143"/>
    </location>
</feature>
<feature type="domain" description="Sodium/calcium exchanger membrane region" evidence="6">
    <location>
        <begin position="164"/>
        <end position="295"/>
    </location>
</feature>
<dbReference type="GO" id="GO:0006874">
    <property type="term" value="P:intracellular calcium ion homeostasis"/>
    <property type="evidence" value="ECO:0007669"/>
    <property type="project" value="TreeGrafter"/>
</dbReference>
<evidence type="ECO:0000259" key="6">
    <source>
        <dbReference type="Pfam" id="PF01699"/>
    </source>
</evidence>
<dbReference type="InterPro" id="IPR044880">
    <property type="entry name" value="NCX_ion-bd_dom_sf"/>
</dbReference>
<keyword evidence="3 5" id="KW-1133">Transmembrane helix</keyword>